<evidence type="ECO:0000256" key="5">
    <source>
        <dbReference type="ARBA" id="ARBA00022553"/>
    </source>
</evidence>
<dbReference type="PRINTS" id="PR00344">
    <property type="entry name" value="BCTRLSENSOR"/>
</dbReference>
<keyword evidence="10" id="KW-0902">Two-component regulatory system</keyword>
<protein>
    <recommendedName>
        <fullName evidence="4">histidine kinase</fullName>
        <ecNumber evidence="4">2.7.13.3</ecNumber>
    </recommendedName>
</protein>
<keyword evidence="7 13" id="KW-0812">Transmembrane</keyword>
<evidence type="ECO:0000256" key="9">
    <source>
        <dbReference type="ARBA" id="ARBA00022989"/>
    </source>
</evidence>
<evidence type="ECO:0000259" key="14">
    <source>
        <dbReference type="PROSITE" id="PS50109"/>
    </source>
</evidence>
<dbReference type="Pfam" id="PF02518">
    <property type="entry name" value="HATPase_c"/>
    <property type="match status" value="1"/>
</dbReference>
<gene>
    <name evidence="16" type="ordered locus">Snas_2094</name>
</gene>
<dbReference type="PANTHER" id="PTHR45436">
    <property type="entry name" value="SENSOR HISTIDINE KINASE YKOH"/>
    <property type="match status" value="1"/>
</dbReference>
<evidence type="ECO:0000256" key="3">
    <source>
        <dbReference type="ARBA" id="ARBA00004236"/>
    </source>
</evidence>
<dbReference type="GO" id="GO:0005886">
    <property type="term" value="C:plasma membrane"/>
    <property type="evidence" value="ECO:0007669"/>
    <property type="project" value="UniProtKB-SubCell"/>
</dbReference>
<evidence type="ECO:0000313" key="16">
    <source>
        <dbReference type="EMBL" id="ADD41788.1"/>
    </source>
</evidence>
<dbReference type="Gene3D" id="3.30.565.10">
    <property type="entry name" value="Histidine kinase-like ATPase, C-terminal domain"/>
    <property type="match status" value="1"/>
</dbReference>
<feature type="domain" description="HAMP" evidence="15">
    <location>
        <begin position="190"/>
        <end position="243"/>
    </location>
</feature>
<dbReference type="SUPFAM" id="SSF55874">
    <property type="entry name" value="ATPase domain of HSP90 chaperone/DNA topoisomerase II/histidine kinase"/>
    <property type="match status" value="1"/>
</dbReference>
<keyword evidence="8 16" id="KW-0418">Kinase</keyword>
<dbReference type="InterPro" id="IPR003594">
    <property type="entry name" value="HATPase_dom"/>
</dbReference>
<dbReference type="InterPro" id="IPR050428">
    <property type="entry name" value="TCS_sensor_his_kinase"/>
</dbReference>
<keyword evidence="6" id="KW-0808">Transferase</keyword>
<evidence type="ECO:0000256" key="13">
    <source>
        <dbReference type="SAM" id="Phobius"/>
    </source>
</evidence>
<dbReference type="Gene3D" id="1.10.287.130">
    <property type="match status" value="1"/>
</dbReference>
<dbReference type="PROSITE" id="PS50885">
    <property type="entry name" value="HAMP"/>
    <property type="match status" value="1"/>
</dbReference>
<evidence type="ECO:0000256" key="12">
    <source>
        <dbReference type="SAM" id="MobiDB-lite"/>
    </source>
</evidence>
<dbReference type="SMART" id="SM00304">
    <property type="entry name" value="HAMP"/>
    <property type="match status" value="1"/>
</dbReference>
<dbReference type="PANTHER" id="PTHR45436:SF5">
    <property type="entry name" value="SENSOR HISTIDINE KINASE TRCS"/>
    <property type="match status" value="1"/>
</dbReference>
<evidence type="ECO:0000256" key="1">
    <source>
        <dbReference type="ARBA" id="ARBA00000085"/>
    </source>
</evidence>
<evidence type="ECO:0000256" key="11">
    <source>
        <dbReference type="ARBA" id="ARBA00023136"/>
    </source>
</evidence>
<evidence type="ECO:0000256" key="4">
    <source>
        <dbReference type="ARBA" id="ARBA00012438"/>
    </source>
</evidence>
<dbReference type="EC" id="2.7.13.3" evidence="4"/>
<evidence type="ECO:0000313" key="17">
    <source>
        <dbReference type="Proteomes" id="UP000000844"/>
    </source>
</evidence>
<dbReference type="Proteomes" id="UP000000844">
    <property type="component" value="Chromosome"/>
</dbReference>
<keyword evidence="5" id="KW-0597">Phosphoprotein</keyword>
<keyword evidence="17" id="KW-1185">Reference proteome</keyword>
<dbReference type="FunFam" id="1.10.287.130:FF:000001">
    <property type="entry name" value="Two-component sensor histidine kinase"/>
    <property type="match status" value="1"/>
</dbReference>
<evidence type="ECO:0000256" key="2">
    <source>
        <dbReference type="ARBA" id="ARBA00001968"/>
    </source>
</evidence>
<dbReference type="InterPro" id="IPR003660">
    <property type="entry name" value="HAMP_dom"/>
</dbReference>
<evidence type="ECO:0000256" key="8">
    <source>
        <dbReference type="ARBA" id="ARBA00022777"/>
    </source>
</evidence>
<dbReference type="FunFam" id="3.30.565.10:FF:000006">
    <property type="entry name" value="Sensor histidine kinase WalK"/>
    <property type="match status" value="1"/>
</dbReference>
<feature type="compositionally biased region" description="Pro residues" evidence="12">
    <location>
        <begin position="48"/>
        <end position="57"/>
    </location>
</feature>
<dbReference type="CDD" id="cd00082">
    <property type="entry name" value="HisKA"/>
    <property type="match status" value="1"/>
</dbReference>
<dbReference type="Gene3D" id="6.10.340.10">
    <property type="match status" value="1"/>
</dbReference>
<organism evidence="16 17">
    <name type="scientific">Stackebrandtia nassauensis (strain DSM 44728 / CIP 108903 / NRRL B-16338 / NBRC 102104 / LLR-40K-21)</name>
    <dbReference type="NCBI Taxonomy" id="446470"/>
    <lineage>
        <taxon>Bacteria</taxon>
        <taxon>Bacillati</taxon>
        <taxon>Actinomycetota</taxon>
        <taxon>Actinomycetes</taxon>
        <taxon>Glycomycetales</taxon>
        <taxon>Glycomycetaceae</taxon>
        <taxon>Stackebrandtia</taxon>
    </lineage>
</organism>
<dbReference type="HOGENOM" id="CLU_000445_89_6_11"/>
<dbReference type="OrthoDB" id="9786919at2"/>
<dbReference type="InterPro" id="IPR036890">
    <property type="entry name" value="HATPase_C_sf"/>
</dbReference>
<evidence type="ECO:0000256" key="6">
    <source>
        <dbReference type="ARBA" id="ARBA00022679"/>
    </source>
</evidence>
<dbReference type="SUPFAM" id="SSF158472">
    <property type="entry name" value="HAMP domain-like"/>
    <property type="match status" value="1"/>
</dbReference>
<dbReference type="eggNOG" id="COG5002">
    <property type="taxonomic scope" value="Bacteria"/>
</dbReference>
<dbReference type="AlphaFoldDB" id="D3Q0Q2"/>
<dbReference type="SUPFAM" id="SSF47384">
    <property type="entry name" value="Homodimeric domain of signal transducing histidine kinase"/>
    <property type="match status" value="1"/>
</dbReference>
<feature type="domain" description="Histidine kinase" evidence="14">
    <location>
        <begin position="258"/>
        <end position="472"/>
    </location>
</feature>
<dbReference type="GO" id="GO:0005509">
    <property type="term" value="F:calcium ion binding"/>
    <property type="evidence" value="ECO:0007669"/>
    <property type="project" value="UniProtKB-ARBA"/>
</dbReference>
<keyword evidence="11 13" id="KW-0472">Membrane</keyword>
<accession>D3Q0Q2</accession>
<dbReference type="Pfam" id="PF00512">
    <property type="entry name" value="HisKA"/>
    <property type="match status" value="1"/>
</dbReference>
<evidence type="ECO:0000256" key="7">
    <source>
        <dbReference type="ARBA" id="ARBA00022692"/>
    </source>
</evidence>
<dbReference type="InterPro" id="IPR003661">
    <property type="entry name" value="HisK_dim/P_dom"/>
</dbReference>
<comment type="subcellular location">
    <subcellularLocation>
        <location evidence="3">Cell membrane</location>
    </subcellularLocation>
</comment>
<dbReference type="GO" id="GO:0000155">
    <property type="term" value="F:phosphorelay sensor kinase activity"/>
    <property type="evidence" value="ECO:0007669"/>
    <property type="project" value="InterPro"/>
</dbReference>
<dbReference type="STRING" id="446470.Snas_2094"/>
<feature type="transmembrane region" description="Helical" evidence="13">
    <location>
        <begin position="166"/>
        <end position="186"/>
    </location>
</feature>
<dbReference type="EMBL" id="CP001778">
    <property type="protein sequence ID" value="ADD41788.1"/>
    <property type="molecule type" value="Genomic_DNA"/>
</dbReference>
<dbReference type="Pfam" id="PF00672">
    <property type="entry name" value="HAMP"/>
    <property type="match status" value="1"/>
</dbReference>
<dbReference type="SMART" id="SM00387">
    <property type="entry name" value="HATPase_c"/>
    <property type="match status" value="1"/>
</dbReference>
<dbReference type="InterPro" id="IPR036097">
    <property type="entry name" value="HisK_dim/P_sf"/>
</dbReference>
<dbReference type="PROSITE" id="PS50109">
    <property type="entry name" value="HIS_KIN"/>
    <property type="match status" value="1"/>
</dbReference>
<keyword evidence="9 13" id="KW-1133">Transmembrane helix</keyword>
<reference evidence="16 17" key="1">
    <citation type="journal article" date="2009" name="Stand. Genomic Sci.">
        <title>Complete genome sequence of Stackebrandtia nassauensis type strain (LLR-40K-21).</title>
        <authorList>
            <person name="Munk C."/>
            <person name="Lapidus A."/>
            <person name="Copeland A."/>
            <person name="Jando M."/>
            <person name="Mayilraj S."/>
            <person name="Glavina Del Rio T."/>
            <person name="Nolan M."/>
            <person name="Chen F."/>
            <person name="Lucas S."/>
            <person name="Tice H."/>
            <person name="Cheng J.F."/>
            <person name="Han C."/>
            <person name="Detter J.C."/>
            <person name="Bruce D."/>
            <person name="Goodwin L."/>
            <person name="Chain P."/>
            <person name="Pitluck S."/>
            <person name="Goker M."/>
            <person name="Ovchinikova G."/>
            <person name="Pati A."/>
            <person name="Ivanova N."/>
            <person name="Mavromatis K."/>
            <person name="Chen A."/>
            <person name="Palaniappan K."/>
            <person name="Land M."/>
            <person name="Hauser L."/>
            <person name="Chang Y.J."/>
            <person name="Jeffries C.D."/>
            <person name="Bristow J."/>
            <person name="Eisen J.A."/>
            <person name="Markowitz V."/>
            <person name="Hugenholtz P."/>
            <person name="Kyrpides N.C."/>
            <person name="Klenk H.P."/>
        </authorList>
    </citation>
    <scope>NUCLEOTIDE SEQUENCE [LARGE SCALE GENOMIC DNA]</scope>
    <source>
        <strain evidence="17">DSM 44728 / CIP 108903 / NRRL B-16338 / NBRC 102104 / LLR-40K-21</strain>
    </source>
</reference>
<dbReference type="InterPro" id="IPR004358">
    <property type="entry name" value="Sig_transdc_His_kin-like_C"/>
</dbReference>
<evidence type="ECO:0000259" key="15">
    <source>
        <dbReference type="PROSITE" id="PS50885"/>
    </source>
</evidence>
<comment type="catalytic activity">
    <reaction evidence="1">
        <text>ATP + protein L-histidine = ADP + protein N-phospho-L-histidine.</text>
        <dbReference type="EC" id="2.7.13.3"/>
    </reaction>
</comment>
<dbReference type="SMART" id="SM00388">
    <property type="entry name" value="HisKA"/>
    <property type="match status" value="1"/>
</dbReference>
<sequence length="477" mass="50975">MSIKARLLVATAALLGSATVVIGVVAIGAVTTTMTDRVDSQLRKYPQQTPPDGPADAPPGVAATAERSDDRFQLYQSVAMLFVDSKGTVVRSHPAGFGDDPLPLPKLPSSLPDAGQIETATSQDGSTDYRITIAGRFEMYQGGKPEVFRIVAAAPLTEVVAVRNQLVTTMIITVAVVLTLALVAGWRITRRGLKPVDDMADTAEAIAAGNLRRRAKDTGKSSELGRLARSLNTMVSKLVNAISDREAEQARLRRFIADASHELRTPLATVGGYAELYESGGTPPGPPLDRAMHRIRAENQRMARLVDDLLLLARLDQRAVDSRERFDLCRMVIDCVDDSGAIAPDRTITVEAGDAVMVLGDESRLRQVATNLLANARQHTPEGTPIDVTVAAVDGTAIFSVTDHGPGIPSEHRDRVFDRLYRIDPSRSRATGGSGLGLSIVASIVASHHGIVQLESEPGEGTTVRVELPVAQPPRGD</sequence>
<name>D3Q0Q2_STANL</name>
<dbReference type="CDD" id="cd06225">
    <property type="entry name" value="HAMP"/>
    <property type="match status" value="1"/>
</dbReference>
<evidence type="ECO:0000256" key="10">
    <source>
        <dbReference type="ARBA" id="ARBA00023012"/>
    </source>
</evidence>
<dbReference type="InterPro" id="IPR005467">
    <property type="entry name" value="His_kinase_dom"/>
</dbReference>
<comment type="cofactor">
    <cofactor evidence="2">
        <name>a divalent metal cation</name>
        <dbReference type="ChEBI" id="CHEBI:60240"/>
    </cofactor>
</comment>
<feature type="region of interest" description="Disordered" evidence="12">
    <location>
        <begin position="44"/>
        <end position="66"/>
    </location>
</feature>
<dbReference type="KEGG" id="sna:Snas_2094"/>
<dbReference type="RefSeq" id="WP_013017359.1">
    <property type="nucleotide sequence ID" value="NC_013947.1"/>
</dbReference>
<proteinExistence type="predicted"/>